<dbReference type="AlphaFoldDB" id="A0A7W8Z1R8"/>
<dbReference type="Proteomes" id="UP000588112">
    <property type="component" value="Unassembled WGS sequence"/>
</dbReference>
<keyword evidence="2" id="KW-1185">Reference proteome</keyword>
<evidence type="ECO:0000313" key="2">
    <source>
        <dbReference type="Proteomes" id="UP000588112"/>
    </source>
</evidence>
<evidence type="ECO:0000313" key="1">
    <source>
        <dbReference type="EMBL" id="MBB5625790.1"/>
    </source>
</evidence>
<dbReference type="EMBL" id="JACHBR010000001">
    <property type="protein sequence ID" value="MBB5625790.1"/>
    <property type="molecule type" value="Genomic_DNA"/>
</dbReference>
<sequence length="81" mass="9021">MLREYYPAFLQLFAGQDGGVTCREARAILAIAPTPATAAKLTRPQIRAALKRSGRVHHLDTWTEKIHTRAARRAPAPARCR</sequence>
<organism evidence="1 2">
    <name type="scientific">Sphaerisporangium krabiense</name>
    <dbReference type="NCBI Taxonomy" id="763782"/>
    <lineage>
        <taxon>Bacteria</taxon>
        <taxon>Bacillati</taxon>
        <taxon>Actinomycetota</taxon>
        <taxon>Actinomycetes</taxon>
        <taxon>Streptosporangiales</taxon>
        <taxon>Streptosporangiaceae</taxon>
        <taxon>Sphaerisporangium</taxon>
    </lineage>
</organism>
<gene>
    <name evidence="1" type="ORF">BJ981_001489</name>
</gene>
<reference evidence="1 2" key="1">
    <citation type="submission" date="2020-08" db="EMBL/GenBank/DDBJ databases">
        <title>Sequencing the genomes of 1000 actinobacteria strains.</title>
        <authorList>
            <person name="Klenk H.-P."/>
        </authorList>
    </citation>
    <scope>NUCLEOTIDE SEQUENCE [LARGE SCALE GENOMIC DNA]</scope>
    <source>
        <strain evidence="1 2">DSM 45790</strain>
    </source>
</reference>
<comment type="caution">
    <text evidence="1">The sequence shown here is derived from an EMBL/GenBank/DDBJ whole genome shotgun (WGS) entry which is preliminary data.</text>
</comment>
<proteinExistence type="predicted"/>
<accession>A0A7W8Z1R8</accession>
<protein>
    <submittedName>
        <fullName evidence="1">Uncharacterized protein</fullName>
    </submittedName>
</protein>
<name>A0A7W8Z1R8_9ACTN</name>